<keyword evidence="1" id="KW-0175">Coiled coil</keyword>
<accession>A0ABS0FY87</accession>
<dbReference type="EMBL" id="JADLJS010000006">
    <property type="protein sequence ID" value="MBF8645308.1"/>
    <property type="molecule type" value="Genomic_DNA"/>
</dbReference>
<keyword evidence="3" id="KW-1185">Reference proteome</keyword>
<protein>
    <submittedName>
        <fullName evidence="2">Uncharacterized protein</fullName>
    </submittedName>
</protein>
<proteinExistence type="predicted"/>
<evidence type="ECO:0000313" key="3">
    <source>
        <dbReference type="Proteomes" id="UP000639294"/>
    </source>
</evidence>
<reference evidence="2 3" key="1">
    <citation type="submission" date="2020-10" db="EMBL/GenBank/DDBJ databases">
        <title>Genome sequences of Pseudomonas isolates.</title>
        <authorList>
            <person name="Wessels L."/>
            <person name="Reich F."/>
            <person name="Hammerl J."/>
        </authorList>
    </citation>
    <scope>NUCLEOTIDE SEQUENCE [LARGE SCALE GENOMIC DNA]</scope>
    <source>
        <strain evidence="2 3">20-MO00628-0</strain>
    </source>
</reference>
<organism evidence="2 3">
    <name type="scientific">Pseudomonas pudica</name>
    <dbReference type="NCBI Taxonomy" id="272772"/>
    <lineage>
        <taxon>Bacteria</taxon>
        <taxon>Pseudomonadati</taxon>
        <taxon>Pseudomonadota</taxon>
        <taxon>Gammaproteobacteria</taxon>
        <taxon>Pseudomonadales</taxon>
        <taxon>Pseudomonadaceae</taxon>
        <taxon>Pseudomonas</taxon>
    </lineage>
</organism>
<gene>
    <name evidence="2" type="ORF">IRZ77_06975</name>
</gene>
<comment type="caution">
    <text evidence="2">The sequence shown here is derived from an EMBL/GenBank/DDBJ whole genome shotgun (WGS) entry which is preliminary data.</text>
</comment>
<dbReference type="RefSeq" id="WP_196173166.1">
    <property type="nucleotide sequence ID" value="NZ_JADLJR010000007.1"/>
</dbReference>
<evidence type="ECO:0000313" key="2">
    <source>
        <dbReference type="EMBL" id="MBF8645308.1"/>
    </source>
</evidence>
<dbReference type="Proteomes" id="UP000639294">
    <property type="component" value="Unassembled WGS sequence"/>
</dbReference>
<name>A0ABS0FY87_9PSED</name>
<evidence type="ECO:0000256" key="1">
    <source>
        <dbReference type="SAM" id="Coils"/>
    </source>
</evidence>
<feature type="coiled-coil region" evidence="1">
    <location>
        <begin position="36"/>
        <end position="63"/>
    </location>
</feature>
<sequence>MGWRDTLDAAIQKGKDKIVETVTVDNAKKAISAIAVAAATAAAEKVREEMSKQRERRELFEKEPDDVLQRIARSADSGSEASVRMAANVLERRLRGLESKSNDELRIIAASYGHSEAERDRASAILRRR</sequence>